<dbReference type="RefSeq" id="WP_133064546.1">
    <property type="nucleotide sequence ID" value="NZ_MSPP01000005.1"/>
</dbReference>
<evidence type="ECO:0000259" key="2">
    <source>
        <dbReference type="Pfam" id="PF03432"/>
    </source>
</evidence>
<reference evidence="3 4" key="1">
    <citation type="submission" date="2016-12" db="EMBL/GenBank/DDBJ databases">
        <title>The draft genome sequence of HSLHS2.</title>
        <authorList>
            <person name="Hu D."/>
            <person name="Wang L."/>
            <person name="Shao Z."/>
        </authorList>
    </citation>
    <scope>NUCLEOTIDE SEQUENCE [LARGE SCALE GENOMIC DNA]</scope>
    <source>
        <strain evidence="3">MCCC 1A06712</strain>
    </source>
</reference>
<protein>
    <recommendedName>
        <fullName evidence="2">MobA/VirD2-like nuclease domain-containing protein</fullName>
    </recommendedName>
</protein>
<comment type="caution">
    <text evidence="3">The sequence shown here is derived from an EMBL/GenBank/DDBJ whole genome shotgun (WGS) entry which is preliminary data.</text>
</comment>
<evidence type="ECO:0000313" key="4">
    <source>
        <dbReference type="Proteomes" id="UP000194664"/>
    </source>
</evidence>
<name>A0A251WW80_9RHOB</name>
<sequence length="395" mass="43550">MIGTLHKTTSPERLVSYLSADSDKAGSPRPRADLVMSNVGTDPRQIARHLRALTQLRPDIRKPLSHIVLAAAPNDRAIPDPIWRKIVRTWCKKMGYESFAAFCHGTHVHIVASRVLVTRRLVSDRFDYRRSEAVIRALEKRFGLKRTASSHLLDSSAKASHVTAPCHAELALAEDGQLSAKRYIQTALTELTSLPMAISDVVEALAELGVKTRTRFGKAGKILGFSFRYAGYVFRGSSLGHAFTQQSFIQKGITYDKDKELEKLKQANALSQEKAVVSANCEAQQVDPAGHSASAVDVKASRKSAGGNSPAKQNHQGRKGENPDKQRRNRRVETRSGKTETRPKAPPDSMRSPSPDDDLHSFLHLHRAKQGLIIDSINWTGFSQPEPPGDTNDNS</sequence>
<dbReference type="OrthoDB" id="7847710at2"/>
<evidence type="ECO:0000313" key="3">
    <source>
        <dbReference type="EMBL" id="OUD08521.1"/>
    </source>
</evidence>
<feature type="region of interest" description="Disordered" evidence="1">
    <location>
        <begin position="285"/>
        <end position="363"/>
    </location>
</feature>
<organism evidence="3 4">
    <name type="scientific">Marivivens niveibacter</name>
    <dbReference type="NCBI Taxonomy" id="1930667"/>
    <lineage>
        <taxon>Bacteria</taxon>
        <taxon>Pseudomonadati</taxon>
        <taxon>Pseudomonadota</taxon>
        <taxon>Alphaproteobacteria</taxon>
        <taxon>Rhodobacterales</taxon>
        <taxon>Paracoccaceae</taxon>
        <taxon>Marivivens group</taxon>
        <taxon>Marivivens</taxon>
    </lineage>
</organism>
<keyword evidence="4" id="KW-1185">Reference proteome</keyword>
<proteinExistence type="predicted"/>
<feature type="domain" description="MobA/VirD2-like nuclease" evidence="2">
    <location>
        <begin position="35"/>
        <end position="144"/>
    </location>
</feature>
<dbReference type="InterPro" id="IPR005094">
    <property type="entry name" value="Endonuclease_MobA/VirD2"/>
</dbReference>
<dbReference type="AlphaFoldDB" id="A0A251WW80"/>
<accession>A0A251WW80</accession>
<feature type="compositionally biased region" description="Basic and acidic residues" evidence="1">
    <location>
        <begin position="318"/>
        <end position="345"/>
    </location>
</feature>
<dbReference type="Pfam" id="PF03432">
    <property type="entry name" value="Relaxase"/>
    <property type="match status" value="1"/>
</dbReference>
<dbReference type="EMBL" id="MSPP01000005">
    <property type="protein sequence ID" value="OUD08521.1"/>
    <property type="molecule type" value="Genomic_DNA"/>
</dbReference>
<gene>
    <name evidence="3" type="ORF">BVC71_13565</name>
</gene>
<dbReference type="Proteomes" id="UP000194664">
    <property type="component" value="Unassembled WGS sequence"/>
</dbReference>
<evidence type="ECO:0000256" key="1">
    <source>
        <dbReference type="SAM" id="MobiDB-lite"/>
    </source>
</evidence>